<keyword evidence="3" id="KW-1185">Reference proteome</keyword>
<proteinExistence type="predicted"/>
<protein>
    <submittedName>
        <fullName evidence="2">Uncharacterized protein</fullName>
    </submittedName>
</protein>
<dbReference type="EMBL" id="QJKF01000010">
    <property type="protein sequence ID" value="PXX60410.1"/>
    <property type="molecule type" value="Genomic_DNA"/>
</dbReference>
<evidence type="ECO:0000313" key="3">
    <source>
        <dbReference type="Proteomes" id="UP000247569"/>
    </source>
</evidence>
<evidence type="ECO:0000256" key="1">
    <source>
        <dbReference type="SAM" id="MobiDB-lite"/>
    </source>
</evidence>
<feature type="compositionally biased region" description="Basic and acidic residues" evidence="1">
    <location>
        <begin position="132"/>
        <end position="157"/>
    </location>
</feature>
<comment type="caution">
    <text evidence="2">The sequence shown here is derived from an EMBL/GenBank/DDBJ whole genome shotgun (WGS) entry which is preliminary data.</text>
</comment>
<feature type="region of interest" description="Disordered" evidence="1">
    <location>
        <begin position="20"/>
        <end position="96"/>
    </location>
</feature>
<gene>
    <name evidence="2" type="ORF">DFR70_110252</name>
</gene>
<feature type="compositionally biased region" description="Basic and acidic residues" evidence="1">
    <location>
        <begin position="23"/>
        <end position="77"/>
    </location>
</feature>
<dbReference type="AlphaFoldDB" id="A0A318JWJ1"/>
<sequence length="157" mass="17524">MSDETEVAKRVARLRQGEQALAQREELADAREEAADWREETADAREAAADRRDVAADDREQAADRREAAADAREARLNARPRRRPDGSSLAQTSREAIERARALHVSSSLRLDRSAAALLQSEARGSMEQAEIDRNIAETRRQWDASRRADSEDAGT</sequence>
<organism evidence="2 3">
    <name type="scientific">Nocardia tenerifensis</name>
    <dbReference type="NCBI Taxonomy" id="228006"/>
    <lineage>
        <taxon>Bacteria</taxon>
        <taxon>Bacillati</taxon>
        <taxon>Actinomycetota</taxon>
        <taxon>Actinomycetes</taxon>
        <taxon>Mycobacteriales</taxon>
        <taxon>Nocardiaceae</taxon>
        <taxon>Nocardia</taxon>
    </lineage>
</organism>
<accession>A0A318JWJ1</accession>
<evidence type="ECO:0000313" key="2">
    <source>
        <dbReference type="EMBL" id="PXX60410.1"/>
    </source>
</evidence>
<reference evidence="2 3" key="1">
    <citation type="submission" date="2018-05" db="EMBL/GenBank/DDBJ databases">
        <title>Genomic Encyclopedia of Type Strains, Phase IV (KMG-IV): sequencing the most valuable type-strain genomes for metagenomic binning, comparative biology and taxonomic classification.</title>
        <authorList>
            <person name="Goeker M."/>
        </authorList>
    </citation>
    <scope>NUCLEOTIDE SEQUENCE [LARGE SCALE GENOMIC DNA]</scope>
    <source>
        <strain evidence="2 3">DSM 44704</strain>
    </source>
</reference>
<dbReference type="Proteomes" id="UP000247569">
    <property type="component" value="Unassembled WGS sequence"/>
</dbReference>
<feature type="region of interest" description="Disordered" evidence="1">
    <location>
        <begin position="121"/>
        <end position="157"/>
    </location>
</feature>
<name>A0A318JWJ1_9NOCA</name>